<dbReference type="Pfam" id="PF13405">
    <property type="entry name" value="EF-hand_6"/>
    <property type="match status" value="1"/>
</dbReference>
<evidence type="ECO:0000256" key="12">
    <source>
        <dbReference type="ARBA" id="ARBA00023136"/>
    </source>
</evidence>
<dbReference type="InterPro" id="IPR018247">
    <property type="entry name" value="EF_Hand_1_Ca_BS"/>
</dbReference>
<dbReference type="PANTHER" id="PTHR12294">
    <property type="entry name" value="EF HAND DOMAIN FAMILY A1,A2-RELATED"/>
    <property type="match status" value="1"/>
</dbReference>
<evidence type="ECO:0000256" key="3">
    <source>
        <dbReference type="ARBA" id="ARBA00022448"/>
    </source>
</evidence>
<evidence type="ECO:0000313" key="15">
    <source>
        <dbReference type="EMBL" id="EFJ28393.1"/>
    </source>
</evidence>
<dbReference type="SUPFAM" id="SSF47473">
    <property type="entry name" value="EF-hand"/>
    <property type="match status" value="3"/>
</dbReference>
<keyword evidence="11" id="KW-0496">Mitochondrion</keyword>
<dbReference type="EMBL" id="GL377579">
    <property type="protein sequence ID" value="EFJ28393.1"/>
    <property type="molecule type" value="Genomic_DNA"/>
</dbReference>
<gene>
    <name evidence="15" type="ORF">SELMODRAFT_231573</name>
</gene>
<accession>D8RGN7</accession>
<keyword evidence="12" id="KW-0472">Membrane</keyword>
<name>D8RGN7_SELML</name>
<keyword evidence="8" id="KW-0106">Calcium</keyword>
<dbReference type="PROSITE" id="PS00018">
    <property type="entry name" value="EF_HAND_1"/>
    <property type="match status" value="2"/>
</dbReference>
<keyword evidence="4" id="KW-0109">Calcium transport</keyword>
<evidence type="ECO:0000256" key="9">
    <source>
        <dbReference type="ARBA" id="ARBA00022946"/>
    </source>
</evidence>
<comment type="subcellular location">
    <subcellularLocation>
        <location evidence="1">Mitochondrion inner membrane</location>
    </subcellularLocation>
    <subcellularLocation>
        <location evidence="2">Mitochondrion intermembrane space</location>
    </subcellularLocation>
</comment>
<keyword evidence="9" id="KW-0809">Transit peptide</keyword>
<keyword evidence="10" id="KW-0406">Ion transport</keyword>
<dbReference type="InParanoid" id="D8RGN7"/>
<dbReference type="Gene3D" id="1.10.238.10">
    <property type="entry name" value="EF-hand"/>
    <property type="match status" value="3"/>
</dbReference>
<dbReference type="STRING" id="88036.D8RGN7"/>
<evidence type="ECO:0000256" key="8">
    <source>
        <dbReference type="ARBA" id="ARBA00022837"/>
    </source>
</evidence>
<dbReference type="eggNOG" id="KOG2643">
    <property type="taxonomic scope" value="Eukaryota"/>
</dbReference>
<evidence type="ECO:0000256" key="5">
    <source>
        <dbReference type="ARBA" id="ARBA00022723"/>
    </source>
</evidence>
<evidence type="ECO:0000256" key="7">
    <source>
        <dbReference type="ARBA" id="ARBA00022792"/>
    </source>
</evidence>
<evidence type="ECO:0000256" key="6">
    <source>
        <dbReference type="ARBA" id="ARBA00022737"/>
    </source>
</evidence>
<dbReference type="KEGG" id="smo:SELMODRAFT_231573"/>
<keyword evidence="7" id="KW-0999">Mitochondrion inner membrane</keyword>
<keyword evidence="6" id="KW-0677">Repeat</keyword>
<dbReference type="SMART" id="SM00054">
    <property type="entry name" value="EFh"/>
    <property type="match status" value="3"/>
</dbReference>
<feature type="domain" description="EF-hand" evidence="14">
    <location>
        <begin position="344"/>
        <end position="379"/>
    </location>
</feature>
<organism evidence="16">
    <name type="scientific">Selaginella moellendorffii</name>
    <name type="common">Spikemoss</name>
    <dbReference type="NCBI Taxonomy" id="88036"/>
    <lineage>
        <taxon>Eukaryota</taxon>
        <taxon>Viridiplantae</taxon>
        <taxon>Streptophyta</taxon>
        <taxon>Embryophyta</taxon>
        <taxon>Tracheophyta</taxon>
        <taxon>Lycopodiopsida</taxon>
        <taxon>Selaginellales</taxon>
        <taxon>Selaginellaceae</taxon>
        <taxon>Selaginella</taxon>
    </lineage>
</organism>
<evidence type="ECO:0000256" key="1">
    <source>
        <dbReference type="ARBA" id="ARBA00004273"/>
    </source>
</evidence>
<dbReference type="OrthoDB" id="186625at2759"/>
<dbReference type="GO" id="GO:1990246">
    <property type="term" value="C:uniplex complex"/>
    <property type="evidence" value="ECO:0000318"/>
    <property type="project" value="GO_Central"/>
</dbReference>
<reference evidence="15 16" key="1">
    <citation type="journal article" date="2011" name="Science">
        <title>The Selaginella genome identifies genetic changes associated with the evolution of vascular plants.</title>
        <authorList>
            <person name="Banks J.A."/>
            <person name="Nishiyama T."/>
            <person name="Hasebe M."/>
            <person name="Bowman J.L."/>
            <person name="Gribskov M."/>
            <person name="dePamphilis C."/>
            <person name="Albert V.A."/>
            <person name="Aono N."/>
            <person name="Aoyama T."/>
            <person name="Ambrose B.A."/>
            <person name="Ashton N.W."/>
            <person name="Axtell M.J."/>
            <person name="Barker E."/>
            <person name="Barker M.S."/>
            <person name="Bennetzen J.L."/>
            <person name="Bonawitz N.D."/>
            <person name="Chapple C."/>
            <person name="Cheng C."/>
            <person name="Correa L.G."/>
            <person name="Dacre M."/>
            <person name="DeBarry J."/>
            <person name="Dreyer I."/>
            <person name="Elias M."/>
            <person name="Engstrom E.M."/>
            <person name="Estelle M."/>
            <person name="Feng L."/>
            <person name="Finet C."/>
            <person name="Floyd S.K."/>
            <person name="Frommer W.B."/>
            <person name="Fujita T."/>
            <person name="Gramzow L."/>
            <person name="Gutensohn M."/>
            <person name="Harholt J."/>
            <person name="Hattori M."/>
            <person name="Heyl A."/>
            <person name="Hirai T."/>
            <person name="Hiwatashi Y."/>
            <person name="Ishikawa M."/>
            <person name="Iwata M."/>
            <person name="Karol K.G."/>
            <person name="Koehler B."/>
            <person name="Kolukisaoglu U."/>
            <person name="Kubo M."/>
            <person name="Kurata T."/>
            <person name="Lalonde S."/>
            <person name="Li K."/>
            <person name="Li Y."/>
            <person name="Litt A."/>
            <person name="Lyons E."/>
            <person name="Manning G."/>
            <person name="Maruyama T."/>
            <person name="Michael T.P."/>
            <person name="Mikami K."/>
            <person name="Miyazaki S."/>
            <person name="Morinaga S."/>
            <person name="Murata T."/>
            <person name="Mueller-Roeber B."/>
            <person name="Nelson D.R."/>
            <person name="Obara M."/>
            <person name="Oguri Y."/>
            <person name="Olmstead R.G."/>
            <person name="Onodera N."/>
            <person name="Petersen B.L."/>
            <person name="Pils B."/>
            <person name="Prigge M."/>
            <person name="Rensing S.A."/>
            <person name="Riano-Pachon D.M."/>
            <person name="Roberts A.W."/>
            <person name="Sato Y."/>
            <person name="Scheller H.V."/>
            <person name="Schulz B."/>
            <person name="Schulz C."/>
            <person name="Shakirov E.V."/>
            <person name="Shibagaki N."/>
            <person name="Shinohara N."/>
            <person name="Shippen D.E."/>
            <person name="Soerensen I."/>
            <person name="Sotooka R."/>
            <person name="Sugimoto N."/>
            <person name="Sugita M."/>
            <person name="Sumikawa N."/>
            <person name="Tanurdzic M."/>
            <person name="Theissen G."/>
            <person name="Ulvskov P."/>
            <person name="Wakazuki S."/>
            <person name="Weng J.K."/>
            <person name="Willats W.W."/>
            <person name="Wipf D."/>
            <person name="Wolf P.G."/>
            <person name="Yang L."/>
            <person name="Zimmer A.D."/>
            <person name="Zhu Q."/>
            <person name="Mitros T."/>
            <person name="Hellsten U."/>
            <person name="Loque D."/>
            <person name="Otillar R."/>
            <person name="Salamov A."/>
            <person name="Schmutz J."/>
            <person name="Shapiro H."/>
            <person name="Lindquist E."/>
            <person name="Lucas S."/>
            <person name="Rokhsar D."/>
            <person name="Grigoriev I.V."/>
        </authorList>
    </citation>
    <scope>NUCLEOTIDE SEQUENCE [LARGE SCALE GENOMIC DNA]</scope>
</reference>
<dbReference type="Pfam" id="PF13833">
    <property type="entry name" value="EF-hand_8"/>
    <property type="match status" value="1"/>
</dbReference>
<dbReference type="CDD" id="cd00051">
    <property type="entry name" value="EFh"/>
    <property type="match status" value="1"/>
</dbReference>
<dbReference type="PROSITE" id="PS50222">
    <property type="entry name" value="EF_HAND_2"/>
    <property type="match status" value="2"/>
</dbReference>
<evidence type="ECO:0000256" key="11">
    <source>
        <dbReference type="ARBA" id="ARBA00023128"/>
    </source>
</evidence>
<sequence>MWEVFGVLSGAVAIGSWIGQGKCSPAHCEESEEGKGKFLMKESYRRRVFFKYERRIRAFSPPEKVFEYFASLREDGQSFMTPSDLMRAVVPVFPSSESNATREGSLGGERSPGELSCPPSTFFMLFDTNGDGQISFPEFIFFVTLLSLPEENFKTTFKMFDIDGNDMIDREEFKKIMSIMRSQTRQGLAQRDGRRSIAVKTSGDSVEEGGLVQLFFGEDGKKLLNFEDFVSFLRDLHEEILKLEFSHYDFKRKGHISARDFALSLVSAANLSKINQYLDLADAIEDDPKFKSLRITYEEFRCFAQLRKKLPTLALAISSFGKTSGLLTKSDFQRAAAQVCSVPLTEAVIDVVFYIFDLNRDGNLSMEEFLGALQRREGDTGHPAEAGIVQVLKCWWNCARNCRNEKQWMSV</sequence>
<dbReference type="FunCoup" id="D8RGN7">
    <property type="interactions" value="2795"/>
</dbReference>
<proteinExistence type="inferred from homology"/>
<dbReference type="OMA" id="VRTEVWK"/>
<keyword evidence="5" id="KW-0479">Metal-binding</keyword>
<evidence type="ECO:0000256" key="13">
    <source>
        <dbReference type="ARBA" id="ARBA00038333"/>
    </source>
</evidence>
<feature type="domain" description="EF-hand" evidence="14">
    <location>
        <begin position="148"/>
        <end position="183"/>
    </location>
</feature>
<evidence type="ECO:0000313" key="16">
    <source>
        <dbReference type="Proteomes" id="UP000001514"/>
    </source>
</evidence>
<comment type="similarity">
    <text evidence="13">Belongs to the MICU1 family. MICU1 subfamily.</text>
</comment>
<evidence type="ECO:0000259" key="14">
    <source>
        <dbReference type="PROSITE" id="PS50222"/>
    </source>
</evidence>
<dbReference type="GO" id="GO:0051560">
    <property type="term" value="P:mitochondrial calcium ion homeostasis"/>
    <property type="evidence" value="ECO:0000318"/>
    <property type="project" value="GO_Central"/>
</dbReference>
<dbReference type="Pfam" id="PF13202">
    <property type="entry name" value="EF-hand_5"/>
    <property type="match status" value="1"/>
</dbReference>
<dbReference type="GO" id="GO:0005509">
    <property type="term" value="F:calcium ion binding"/>
    <property type="evidence" value="ECO:0000318"/>
    <property type="project" value="GO_Central"/>
</dbReference>
<dbReference type="PANTHER" id="PTHR12294:SF1">
    <property type="entry name" value="CALCIUM UPTAKE PROTEIN 1, MITOCHONDRIAL"/>
    <property type="match status" value="1"/>
</dbReference>
<dbReference type="InterPro" id="IPR039800">
    <property type="entry name" value="MICU1/2/3"/>
</dbReference>
<evidence type="ECO:0000256" key="4">
    <source>
        <dbReference type="ARBA" id="ARBA00022568"/>
    </source>
</evidence>
<dbReference type="GO" id="GO:0036444">
    <property type="term" value="P:calcium import into the mitochondrion"/>
    <property type="evidence" value="ECO:0000318"/>
    <property type="project" value="GO_Central"/>
</dbReference>
<evidence type="ECO:0000256" key="2">
    <source>
        <dbReference type="ARBA" id="ARBA00004569"/>
    </source>
</evidence>
<protein>
    <recommendedName>
        <fullName evidence="14">EF-hand domain-containing protein</fullName>
    </recommendedName>
</protein>
<keyword evidence="16" id="KW-1185">Reference proteome</keyword>
<evidence type="ECO:0000256" key="10">
    <source>
        <dbReference type="ARBA" id="ARBA00023065"/>
    </source>
</evidence>
<dbReference type="GO" id="GO:0005758">
    <property type="term" value="C:mitochondrial intermembrane space"/>
    <property type="evidence" value="ECO:0007669"/>
    <property type="project" value="UniProtKB-SubCell"/>
</dbReference>
<dbReference type="HOGENOM" id="CLU_027103_2_0_1"/>
<dbReference type="InterPro" id="IPR002048">
    <property type="entry name" value="EF_hand_dom"/>
</dbReference>
<dbReference type="AlphaFoldDB" id="D8RGN7"/>
<keyword evidence="3" id="KW-0813">Transport</keyword>
<dbReference type="Proteomes" id="UP000001514">
    <property type="component" value="Unassembled WGS sequence"/>
</dbReference>
<dbReference type="Gramene" id="EFJ28393">
    <property type="protein sequence ID" value="EFJ28393"/>
    <property type="gene ID" value="SELMODRAFT_231573"/>
</dbReference>
<dbReference type="InterPro" id="IPR011992">
    <property type="entry name" value="EF-hand-dom_pair"/>
</dbReference>
<dbReference type="CDD" id="cd15900">
    <property type="entry name" value="EFh_MICU"/>
    <property type="match status" value="1"/>
</dbReference>